<keyword evidence="4 5" id="KW-0472">Membrane</keyword>
<dbReference type="AlphaFoldDB" id="A0A410DPM9"/>
<evidence type="ECO:0000313" key="8">
    <source>
        <dbReference type="Proteomes" id="UP000286268"/>
    </source>
</evidence>
<feature type="transmembrane region" description="Helical" evidence="5">
    <location>
        <begin position="212"/>
        <end position="234"/>
    </location>
</feature>
<keyword evidence="8" id="KW-1185">Reference proteome</keyword>
<evidence type="ECO:0000256" key="3">
    <source>
        <dbReference type="ARBA" id="ARBA00022989"/>
    </source>
</evidence>
<dbReference type="InterPro" id="IPR013525">
    <property type="entry name" value="ABC2_TM"/>
</dbReference>
<dbReference type="GO" id="GO:0140359">
    <property type="term" value="F:ABC-type transporter activity"/>
    <property type="evidence" value="ECO:0007669"/>
    <property type="project" value="InterPro"/>
</dbReference>
<accession>A0A410DPM9</accession>
<name>A0A410DPM9_9CLOT</name>
<dbReference type="RefSeq" id="WP_128211791.1">
    <property type="nucleotide sequence ID" value="NZ_CP025746.1"/>
</dbReference>
<reference evidence="7 8" key="1">
    <citation type="submission" date="2018-01" db="EMBL/GenBank/DDBJ databases">
        <title>Genome Sequencing and Assembly of Anaerobacter polyendosporus strain CT4.</title>
        <authorList>
            <person name="Tachaapaikoon C."/>
            <person name="Sutheeworapong S."/>
            <person name="Jenjaroenpun P."/>
            <person name="Wongsurawat T."/>
            <person name="Nookeaw I."/>
            <person name="Cheawchanlertfa P."/>
            <person name="Kosugi A."/>
            <person name="Cheevadhanarak S."/>
            <person name="Ratanakhanokchai K."/>
        </authorList>
    </citation>
    <scope>NUCLEOTIDE SEQUENCE [LARGE SCALE GENOMIC DNA]</scope>
    <source>
        <strain evidence="7 8">CT4</strain>
    </source>
</reference>
<keyword evidence="2 5" id="KW-0812">Transmembrane</keyword>
<feature type="transmembrane region" description="Helical" evidence="5">
    <location>
        <begin position="103"/>
        <end position="123"/>
    </location>
</feature>
<dbReference type="OrthoDB" id="63188at2"/>
<feature type="domain" description="ABC-2 type transporter transmembrane" evidence="6">
    <location>
        <begin position="3"/>
        <end position="204"/>
    </location>
</feature>
<evidence type="ECO:0000256" key="2">
    <source>
        <dbReference type="ARBA" id="ARBA00022692"/>
    </source>
</evidence>
<evidence type="ECO:0000256" key="1">
    <source>
        <dbReference type="ARBA" id="ARBA00004141"/>
    </source>
</evidence>
<organism evidence="7 8">
    <name type="scientific">Clostridium manihotivorum</name>
    <dbReference type="NCBI Taxonomy" id="2320868"/>
    <lineage>
        <taxon>Bacteria</taxon>
        <taxon>Bacillati</taxon>
        <taxon>Bacillota</taxon>
        <taxon>Clostridia</taxon>
        <taxon>Eubacteriales</taxon>
        <taxon>Clostridiaceae</taxon>
        <taxon>Clostridium</taxon>
    </lineage>
</organism>
<feature type="transmembrane region" description="Helical" evidence="5">
    <location>
        <begin position="48"/>
        <end position="67"/>
    </location>
</feature>
<dbReference type="Proteomes" id="UP000286268">
    <property type="component" value="Chromosome"/>
</dbReference>
<evidence type="ECO:0000313" key="7">
    <source>
        <dbReference type="EMBL" id="QAA31123.1"/>
    </source>
</evidence>
<dbReference type="EMBL" id="CP025746">
    <property type="protein sequence ID" value="QAA31123.1"/>
    <property type="molecule type" value="Genomic_DNA"/>
</dbReference>
<sequence length="244" mass="27005">MSTTIKYEFLKVIRNKRFIMFTLVAPLFFYVLLYSMSSSGGAEAKAAMSAMLAVLCSTFATVGSGINTLSSRIAREKPYIGNILVTTPYTPSKFIIITSAVQILLNVFIEAVIILFGALFFKLQLTRELFIMEAVILYLSTFYVLLGLCLGFVLETVTLQALSFPIYFAAMATNVTQQMYPGMPGFITTIQRAFPGFYATKMISNISDHAQALSNLAILSVYIVLMLIVTLVVYRYKKTSIVGA</sequence>
<dbReference type="Pfam" id="PF01061">
    <property type="entry name" value="ABC2_membrane"/>
    <property type="match status" value="1"/>
</dbReference>
<keyword evidence="3 5" id="KW-1133">Transmembrane helix</keyword>
<comment type="subcellular location">
    <subcellularLocation>
        <location evidence="1">Membrane</location>
        <topology evidence="1">Multi-pass membrane protein</topology>
    </subcellularLocation>
</comment>
<evidence type="ECO:0000259" key="6">
    <source>
        <dbReference type="Pfam" id="PF01061"/>
    </source>
</evidence>
<feature type="transmembrane region" description="Helical" evidence="5">
    <location>
        <begin position="135"/>
        <end position="154"/>
    </location>
</feature>
<dbReference type="GO" id="GO:0016020">
    <property type="term" value="C:membrane"/>
    <property type="evidence" value="ECO:0007669"/>
    <property type="project" value="UniProtKB-SubCell"/>
</dbReference>
<dbReference type="KEGG" id="cmah:C1I91_05280"/>
<protein>
    <recommendedName>
        <fullName evidence="6">ABC-2 type transporter transmembrane domain-containing protein</fullName>
    </recommendedName>
</protein>
<feature type="transmembrane region" description="Helical" evidence="5">
    <location>
        <begin position="18"/>
        <end position="36"/>
    </location>
</feature>
<evidence type="ECO:0000256" key="4">
    <source>
        <dbReference type="ARBA" id="ARBA00023136"/>
    </source>
</evidence>
<evidence type="ECO:0000256" key="5">
    <source>
        <dbReference type="SAM" id="Phobius"/>
    </source>
</evidence>
<gene>
    <name evidence="7" type="ORF">C1I91_05280</name>
</gene>
<proteinExistence type="predicted"/>